<dbReference type="NCBIfam" id="TIGR04379">
    <property type="entry name" value="myo_inos_iolE"/>
    <property type="match status" value="1"/>
</dbReference>
<dbReference type="InterPro" id="IPR050312">
    <property type="entry name" value="IolE/XylAMocC-like"/>
</dbReference>
<dbReference type="InterPro" id="IPR030823">
    <property type="entry name" value="IolE/MocC"/>
</dbReference>
<sequence>MLAKIVNDYTGILAKRVALAFFASKLAPTVESDLNNKGAAMPAIRIGINPISWSNDDLPALGGETPLSTALSEGKDIGYEGFELNGKFPKDAQGVAEVLRPYELALVSGWYSSRLARRSVAEEIEAIAAHVELLKHNGASVLVYGEVADSIQGSRIRLIERPRFHSEQAWQAYADKLTELARFTLSQGVRLAYHHHMGAYVESPDDIDQLMKRTGPEVGLLFDSGHCYMGGGEPIDVLRKHIERVCHVHFKDVRKPVVQLARNQMWSFPDCIVNGTFTVPGDGDIDFAPLLDVLLAANYKGWLVVEAEQDPAVAPSYIYAKKGYDTLRALLNQRT</sequence>
<name>A0A120FY92_PSEFL</name>
<dbReference type="SUPFAM" id="SSF51658">
    <property type="entry name" value="Xylose isomerase-like"/>
    <property type="match status" value="1"/>
</dbReference>
<dbReference type="PANTHER" id="PTHR12110">
    <property type="entry name" value="HYDROXYPYRUVATE ISOMERASE"/>
    <property type="match status" value="1"/>
</dbReference>
<dbReference type="PATRIC" id="fig|294.195.peg.4324"/>
<reference evidence="2 3" key="1">
    <citation type="submission" date="2015-05" db="EMBL/GenBank/DDBJ databases">
        <title>A genomic and transcriptomic approach to investigate the blue pigment phenotype in Pseudomonas fluorescens.</title>
        <authorList>
            <person name="Andreani N.A."/>
            <person name="Cardazzo B."/>
        </authorList>
    </citation>
    <scope>NUCLEOTIDE SEQUENCE [LARGE SCALE GENOMIC DNA]</scope>
    <source>
        <strain evidence="2 3">Ps_40</strain>
    </source>
</reference>
<dbReference type="PANTHER" id="PTHR12110:SF41">
    <property type="entry name" value="INOSOSE DEHYDRATASE"/>
    <property type="match status" value="1"/>
</dbReference>
<dbReference type="AlphaFoldDB" id="A0A120FY92"/>
<keyword evidence="2" id="KW-0456">Lyase</keyword>
<evidence type="ECO:0000259" key="1">
    <source>
        <dbReference type="Pfam" id="PF01261"/>
    </source>
</evidence>
<dbReference type="InterPro" id="IPR036237">
    <property type="entry name" value="Xyl_isomerase-like_sf"/>
</dbReference>
<evidence type="ECO:0000313" key="2">
    <source>
        <dbReference type="EMBL" id="KWV72701.1"/>
    </source>
</evidence>
<dbReference type="EMBL" id="LCYC01000052">
    <property type="protein sequence ID" value="KWV72701.1"/>
    <property type="molecule type" value="Genomic_DNA"/>
</dbReference>
<gene>
    <name evidence="2" type="primary">iolE</name>
    <name evidence="2" type="ORF">PFL603g_04042</name>
</gene>
<dbReference type="InterPro" id="IPR013022">
    <property type="entry name" value="Xyl_isomerase-like_TIM-brl"/>
</dbReference>
<organism evidence="2 3">
    <name type="scientific">Pseudomonas fluorescens</name>
    <dbReference type="NCBI Taxonomy" id="294"/>
    <lineage>
        <taxon>Bacteria</taxon>
        <taxon>Pseudomonadati</taxon>
        <taxon>Pseudomonadota</taxon>
        <taxon>Gammaproteobacteria</taxon>
        <taxon>Pseudomonadales</taxon>
        <taxon>Pseudomonadaceae</taxon>
        <taxon>Pseudomonas</taxon>
    </lineage>
</organism>
<proteinExistence type="predicted"/>
<dbReference type="Pfam" id="PF01261">
    <property type="entry name" value="AP_endonuc_2"/>
    <property type="match status" value="1"/>
</dbReference>
<comment type="caution">
    <text evidence="2">The sequence shown here is derived from an EMBL/GenBank/DDBJ whole genome shotgun (WGS) entry which is preliminary data.</text>
</comment>
<dbReference type="GO" id="GO:0050114">
    <property type="term" value="F:myo-inosose-2 dehydratase activity"/>
    <property type="evidence" value="ECO:0007669"/>
    <property type="project" value="UniProtKB-EC"/>
</dbReference>
<dbReference type="Gene3D" id="3.20.20.150">
    <property type="entry name" value="Divalent-metal-dependent TIM barrel enzymes"/>
    <property type="match status" value="1"/>
</dbReference>
<accession>A0A120FY92</accession>
<feature type="domain" description="Xylose isomerase-like TIM barrel" evidence="1">
    <location>
        <begin position="75"/>
        <end position="314"/>
    </location>
</feature>
<dbReference type="Proteomes" id="UP000063434">
    <property type="component" value="Unassembled WGS sequence"/>
</dbReference>
<evidence type="ECO:0000313" key="3">
    <source>
        <dbReference type="Proteomes" id="UP000063434"/>
    </source>
</evidence>
<protein>
    <submittedName>
        <fullName evidence="2">Inosose dehydratase</fullName>
        <ecNumber evidence="2">4.2.1.44</ecNumber>
    </submittedName>
</protein>
<dbReference type="EC" id="4.2.1.44" evidence="2"/>